<dbReference type="RefSeq" id="WP_379879134.1">
    <property type="nucleotide sequence ID" value="NZ_JBHUIP010000022.1"/>
</dbReference>
<dbReference type="InterPro" id="IPR019888">
    <property type="entry name" value="Tscrpt_reg_AsnC-like"/>
</dbReference>
<keyword evidence="2" id="KW-0238">DNA-binding</keyword>
<evidence type="ECO:0000256" key="3">
    <source>
        <dbReference type="ARBA" id="ARBA00023163"/>
    </source>
</evidence>
<dbReference type="PANTHER" id="PTHR30154:SF53">
    <property type="entry name" value="HTH-TYPE TRANSCRIPTIONAL REGULATOR LRPC"/>
    <property type="match status" value="1"/>
</dbReference>
<dbReference type="Gene3D" id="3.30.70.920">
    <property type="match status" value="1"/>
</dbReference>
<feature type="domain" description="HTH asnC-type" evidence="4">
    <location>
        <begin position="1"/>
        <end position="61"/>
    </location>
</feature>
<dbReference type="Pfam" id="PF13412">
    <property type="entry name" value="HTH_24"/>
    <property type="match status" value="1"/>
</dbReference>
<dbReference type="SUPFAM" id="SSF46785">
    <property type="entry name" value="Winged helix' DNA-binding domain"/>
    <property type="match status" value="1"/>
</dbReference>
<proteinExistence type="predicted"/>
<dbReference type="InterPro" id="IPR036388">
    <property type="entry name" value="WH-like_DNA-bd_sf"/>
</dbReference>
<dbReference type="InterPro" id="IPR036390">
    <property type="entry name" value="WH_DNA-bd_sf"/>
</dbReference>
<sequence>MNDIDRKIIETLQADGRAAQALVAEAVGLSVSAVNERVRRLTEAGAFAVKAVPNAKALGFDVTAFLFVLLGKPDDDEPFVAAMAQIGEVQEVHHVTGEWSYLLKVRARSMADLERLMQKRIKTAPGITRSFTMIALSSPKETTALPMDLS</sequence>
<gene>
    <name evidence="5" type="ORF">ACFSM5_22080</name>
</gene>
<dbReference type="SMART" id="SM00344">
    <property type="entry name" value="HTH_ASNC"/>
    <property type="match status" value="1"/>
</dbReference>
<dbReference type="SUPFAM" id="SSF54909">
    <property type="entry name" value="Dimeric alpha+beta barrel"/>
    <property type="match status" value="1"/>
</dbReference>
<dbReference type="Pfam" id="PF01037">
    <property type="entry name" value="AsnC_trans_reg"/>
    <property type="match status" value="1"/>
</dbReference>
<evidence type="ECO:0000313" key="6">
    <source>
        <dbReference type="Proteomes" id="UP001597295"/>
    </source>
</evidence>
<dbReference type="Gene3D" id="1.10.10.10">
    <property type="entry name" value="Winged helix-like DNA-binding domain superfamily/Winged helix DNA-binding domain"/>
    <property type="match status" value="1"/>
</dbReference>
<dbReference type="EMBL" id="JBHUIP010000022">
    <property type="protein sequence ID" value="MFD2265604.1"/>
    <property type="molecule type" value="Genomic_DNA"/>
</dbReference>
<comment type="caution">
    <text evidence="5">The sequence shown here is derived from an EMBL/GenBank/DDBJ whole genome shotgun (WGS) entry which is preliminary data.</text>
</comment>
<dbReference type="Proteomes" id="UP001597295">
    <property type="component" value="Unassembled WGS sequence"/>
</dbReference>
<protein>
    <submittedName>
        <fullName evidence="5">Lrp/AsnC family transcriptional regulator</fullName>
    </submittedName>
</protein>
<dbReference type="InterPro" id="IPR000485">
    <property type="entry name" value="AsnC-type_HTH_dom"/>
</dbReference>
<accession>A0ABW5E0L7</accession>
<name>A0ABW5E0L7_9PROT</name>
<evidence type="ECO:0000313" key="5">
    <source>
        <dbReference type="EMBL" id="MFD2265604.1"/>
    </source>
</evidence>
<reference evidence="6" key="1">
    <citation type="journal article" date="2019" name="Int. J. Syst. Evol. Microbiol.">
        <title>The Global Catalogue of Microorganisms (GCM) 10K type strain sequencing project: providing services to taxonomists for standard genome sequencing and annotation.</title>
        <authorList>
            <consortium name="The Broad Institute Genomics Platform"/>
            <consortium name="The Broad Institute Genome Sequencing Center for Infectious Disease"/>
            <person name="Wu L."/>
            <person name="Ma J."/>
        </authorList>
    </citation>
    <scope>NUCLEOTIDE SEQUENCE [LARGE SCALE GENOMIC DNA]</scope>
    <source>
        <strain evidence="6">CGMCC 1.19062</strain>
    </source>
</reference>
<keyword evidence="1" id="KW-0805">Transcription regulation</keyword>
<keyword evidence="6" id="KW-1185">Reference proteome</keyword>
<dbReference type="PROSITE" id="PS50956">
    <property type="entry name" value="HTH_ASNC_2"/>
    <property type="match status" value="1"/>
</dbReference>
<evidence type="ECO:0000256" key="1">
    <source>
        <dbReference type="ARBA" id="ARBA00023015"/>
    </source>
</evidence>
<evidence type="ECO:0000259" key="4">
    <source>
        <dbReference type="PROSITE" id="PS50956"/>
    </source>
</evidence>
<dbReference type="PRINTS" id="PR00033">
    <property type="entry name" value="HTHASNC"/>
</dbReference>
<dbReference type="InterPro" id="IPR011008">
    <property type="entry name" value="Dimeric_a/b-barrel"/>
</dbReference>
<evidence type="ECO:0000256" key="2">
    <source>
        <dbReference type="ARBA" id="ARBA00023125"/>
    </source>
</evidence>
<keyword evidence="3" id="KW-0804">Transcription</keyword>
<organism evidence="5 6">
    <name type="scientific">Lacibacterium aquatile</name>
    <dbReference type="NCBI Taxonomy" id="1168082"/>
    <lineage>
        <taxon>Bacteria</taxon>
        <taxon>Pseudomonadati</taxon>
        <taxon>Pseudomonadota</taxon>
        <taxon>Alphaproteobacteria</taxon>
        <taxon>Rhodospirillales</taxon>
        <taxon>Rhodospirillaceae</taxon>
    </lineage>
</organism>
<dbReference type="InterPro" id="IPR019887">
    <property type="entry name" value="Tscrpt_reg_AsnC/Lrp_C"/>
</dbReference>
<dbReference type="PANTHER" id="PTHR30154">
    <property type="entry name" value="LEUCINE-RESPONSIVE REGULATORY PROTEIN"/>
    <property type="match status" value="1"/>
</dbReference>